<keyword evidence="9" id="KW-1185">Reference proteome</keyword>
<dbReference type="AlphaFoldDB" id="A0AAW0I039"/>
<sequence>IAEIQKDVEYRLPFTVNNLTININILLPPQFPQEKPVISVYPPIRHHLMDNQGLYVTSPLVSNFTMHSDLGKIIQSLLDEFWKNPPVLAPTSTAFPYLYSNPGFPFLPPYPPQEANRNIASLSVADTVSSSTTSYTAAKPVAPSFGILSSLPLPVPTTESSAPINQNGFGYKMPDIPDAFPELSELSVSQLTDMNEQEDVLLEQFLTLPQLKQIITDKEDLVKSIEDLARKNLLLEHSLETKRQTVLDKYELLIQMKSTFEKKMQRQHELS</sequence>
<feature type="non-terminal residue" evidence="8">
    <location>
        <position position="271"/>
    </location>
</feature>
<dbReference type="InterPro" id="IPR016135">
    <property type="entry name" value="UBQ-conjugating_enzyme/RWD"/>
</dbReference>
<name>A0AAW0I039_MYOGA</name>
<protein>
    <recommendedName>
        <fullName evidence="7">VPS37 C-terminal domain-containing protein</fullName>
    </recommendedName>
</protein>
<proteinExistence type="inferred from homology"/>
<gene>
    <name evidence="8" type="ORF">U0070_022347</name>
</gene>
<dbReference type="Gene3D" id="3.10.110.10">
    <property type="entry name" value="Ubiquitin Conjugating Enzyme"/>
    <property type="match status" value="1"/>
</dbReference>
<feature type="domain" description="VPS37 C-terminal" evidence="7">
    <location>
        <begin position="185"/>
        <end position="271"/>
    </location>
</feature>
<evidence type="ECO:0000256" key="6">
    <source>
        <dbReference type="ARBA" id="ARBA00025010"/>
    </source>
</evidence>
<comment type="function">
    <text evidence="6">Component of the ESCRT-I complex, a regulator of vesicular trafficking process. Required for the sorting of endocytic ubiquitinated cargos into multivesicular bodies. May be involved in cell growth and differentiation.</text>
</comment>
<comment type="similarity">
    <text evidence="2">Belongs to the VPS37 family.</text>
</comment>
<evidence type="ECO:0000313" key="9">
    <source>
        <dbReference type="Proteomes" id="UP001488838"/>
    </source>
</evidence>
<dbReference type="GO" id="GO:0006623">
    <property type="term" value="P:protein targeting to vacuole"/>
    <property type="evidence" value="ECO:0007669"/>
    <property type="project" value="TreeGrafter"/>
</dbReference>
<dbReference type="InterPro" id="IPR009851">
    <property type="entry name" value="Mod_r"/>
</dbReference>
<reference evidence="8 9" key="1">
    <citation type="journal article" date="2023" name="bioRxiv">
        <title>Conserved and derived expression patterns and positive selection on dental genes reveal complex evolutionary context of ever-growing rodent molars.</title>
        <authorList>
            <person name="Calamari Z.T."/>
            <person name="Song A."/>
            <person name="Cohen E."/>
            <person name="Akter M."/>
            <person name="Roy R.D."/>
            <person name="Hallikas O."/>
            <person name="Christensen M.M."/>
            <person name="Li P."/>
            <person name="Marangoni P."/>
            <person name="Jernvall J."/>
            <person name="Klein O.D."/>
        </authorList>
    </citation>
    <scope>NUCLEOTIDE SEQUENCE [LARGE SCALE GENOMIC DNA]</scope>
    <source>
        <strain evidence="8">V071</strain>
    </source>
</reference>
<evidence type="ECO:0000256" key="4">
    <source>
        <dbReference type="ARBA" id="ARBA00022753"/>
    </source>
</evidence>
<evidence type="ECO:0000259" key="7">
    <source>
        <dbReference type="Pfam" id="PF07200"/>
    </source>
</evidence>
<feature type="non-terminal residue" evidence="8">
    <location>
        <position position="1"/>
    </location>
</feature>
<dbReference type="CDD" id="cd11685">
    <property type="entry name" value="UEV_TSG101-like"/>
    <property type="match status" value="1"/>
</dbReference>
<keyword evidence="5" id="KW-0653">Protein transport</keyword>
<accession>A0AAW0I039</accession>
<comment type="subcellular location">
    <subcellularLocation>
        <location evidence="1">Late endosome membrane</location>
        <topology evidence="1">Peripheral membrane protein</topology>
    </subcellularLocation>
</comment>
<evidence type="ECO:0000256" key="2">
    <source>
        <dbReference type="ARBA" id="ARBA00007617"/>
    </source>
</evidence>
<dbReference type="GO" id="GO:0006612">
    <property type="term" value="P:protein targeting to membrane"/>
    <property type="evidence" value="ECO:0007669"/>
    <property type="project" value="TreeGrafter"/>
</dbReference>
<organism evidence="8 9">
    <name type="scientific">Myodes glareolus</name>
    <name type="common">Bank vole</name>
    <name type="synonym">Clethrionomys glareolus</name>
    <dbReference type="NCBI Taxonomy" id="447135"/>
    <lineage>
        <taxon>Eukaryota</taxon>
        <taxon>Metazoa</taxon>
        <taxon>Chordata</taxon>
        <taxon>Craniata</taxon>
        <taxon>Vertebrata</taxon>
        <taxon>Euteleostomi</taxon>
        <taxon>Mammalia</taxon>
        <taxon>Eutheria</taxon>
        <taxon>Euarchontoglires</taxon>
        <taxon>Glires</taxon>
        <taxon>Rodentia</taxon>
        <taxon>Myomorpha</taxon>
        <taxon>Muroidea</taxon>
        <taxon>Cricetidae</taxon>
        <taxon>Arvicolinae</taxon>
        <taxon>Myodes</taxon>
    </lineage>
</organism>
<keyword evidence="3" id="KW-0813">Transport</keyword>
<dbReference type="GO" id="GO:0000813">
    <property type="term" value="C:ESCRT I complex"/>
    <property type="evidence" value="ECO:0007669"/>
    <property type="project" value="TreeGrafter"/>
</dbReference>
<evidence type="ECO:0000256" key="5">
    <source>
        <dbReference type="ARBA" id="ARBA00022927"/>
    </source>
</evidence>
<keyword evidence="4" id="KW-0967">Endosome</keyword>
<dbReference type="GO" id="GO:0043162">
    <property type="term" value="P:ubiquitin-dependent protein catabolic process via the multivesicular body sorting pathway"/>
    <property type="evidence" value="ECO:0007669"/>
    <property type="project" value="TreeGrafter"/>
</dbReference>
<comment type="caution">
    <text evidence="8">The sequence shown here is derived from an EMBL/GenBank/DDBJ whole genome shotgun (WGS) entry which is preliminary data.</text>
</comment>
<dbReference type="Pfam" id="PF07200">
    <property type="entry name" value="Mod_r"/>
    <property type="match status" value="1"/>
</dbReference>
<dbReference type="GO" id="GO:0031902">
    <property type="term" value="C:late endosome membrane"/>
    <property type="evidence" value="ECO:0007669"/>
    <property type="project" value="UniProtKB-SubCell"/>
</dbReference>
<evidence type="ECO:0000256" key="3">
    <source>
        <dbReference type="ARBA" id="ARBA00022448"/>
    </source>
</evidence>
<dbReference type="EMBL" id="JBBHLL010000269">
    <property type="protein sequence ID" value="KAK7807538.1"/>
    <property type="molecule type" value="Genomic_DNA"/>
</dbReference>
<evidence type="ECO:0000256" key="1">
    <source>
        <dbReference type="ARBA" id="ARBA00004633"/>
    </source>
</evidence>
<dbReference type="SUPFAM" id="SSF54495">
    <property type="entry name" value="UBC-like"/>
    <property type="match status" value="1"/>
</dbReference>
<dbReference type="PANTHER" id="PTHR13678:SF2">
    <property type="entry name" value="VACUOLAR PROTEIN SORTING-ASSOCIATED PROTEIN 37A"/>
    <property type="match status" value="1"/>
</dbReference>
<dbReference type="Proteomes" id="UP001488838">
    <property type="component" value="Unassembled WGS sequence"/>
</dbReference>
<dbReference type="PANTHER" id="PTHR13678">
    <property type="entry name" value="VACUOLAR PROTEIN SORTING-ASSOCIATED PROTEIN 37"/>
    <property type="match status" value="1"/>
</dbReference>
<evidence type="ECO:0000313" key="8">
    <source>
        <dbReference type="EMBL" id="KAK7807538.1"/>
    </source>
</evidence>